<reference evidence="1" key="1">
    <citation type="submission" date="2023-10" db="EMBL/GenBank/DDBJ databases">
        <authorList>
            <person name="Rodriguez Cubillos JULIANA M."/>
            <person name="De Vega J."/>
        </authorList>
    </citation>
    <scope>NUCLEOTIDE SEQUENCE</scope>
</reference>
<sequence>MDAQRTTASTPASSPGLFSPATALDHQQNYTISCSDGTPQSSPYLHPLQMHKAQVEQDFITGRKLINQYEIIREIGRGVHGKVKLGRNLETGDFVAIKIIQRFSKKRRLGRVTFSPENKTKREIAILKKVRHANVVGLLEVIDDPELKKIYMILEHVELGEIPWRKKGAPQICLYERRRIEKEQMGEDSYDDEKYFRMMERRRLRKVEQREQISQHMIESNPNYWSLEYGHDEDDDISTASREITTVSQYFPSFESLFIMNPDSQISSRTSSTPASGRISRTHTPLPIEAESPIVDSENESLENSHPMLFPSLNFSHGSFPALNTMQNGFNIDSYSFRGRSPSLADSIISHMSSIGDIPHDALEEDFSYVPCFTIDQARSSFRDTVLGLEYLHYEGIVHRDIKPANLLWTKDHKVKITDFGVSYFGRPVRDDETEESVSEADSTDFDDDIELAKTVGTPAFFAPELCCTDLDAEKPNITEQIDIWSLGITLYCLIFARIPFMAKDEWQLFRRIAKEEVYIPRQRLKAVSDNSNNLPGSSTNHVSSSNSPYREENELAFEFVDNELYDLLKRMLVKDPAQRIKLREVKRHPWLLRGLDDIMGWLDDTDPSRVTAGRKIEVDNHELERAVVPITFLERARTAVKKAVGKVIGVARNDEKNDISRGSRKPRRRAQSSATSSGTDSNKRKGRSPILSSEDVDQIENLVKPSPINRRMTYLELAAGPFRHLGVSEKVIQSELRKRGYRRHPTHKKPPVTEQIKRVRKEWAEAHVHWTVEDWVSILWTDETWVKNGGHSRERVTRKAEVHKDWSLNEWMTILWADESHTCDATAAEFQERRVIPIEWPSYSPDLNPIENLWDRMKDYIQFYHSRLYGEKEIRHDELRKIVRATQDDGTKPERLEELIKSMARRFEAVIRANGGPTDSTQPPSLKDPLRSTIFHCILCLSRYLIFMTSFCKDVFSTGAASTIIKGLTRNTTSLTMDTNSISRLSLSTTVSYSSLEEVTEAEKCSVKANGYCLNIQRTQRMGNKAGGMVTYRILQCFHIGKPTRQVNTFETLEEATKTAKEFALSESYSTKKTRKKSDGSLNIRKVWVACAHGSEHKKSGANVRQTSTRLMRRSWSGTITRKMTESNRQEWVLAVVVASHNHGAPENLVALSKARALTQEQGPQIITLSRDGAPPRLILTTTHAEDPGFRATGQDIYNVKKCDRSQFLLGRTPLEALLETLEEN</sequence>
<proteinExistence type="predicted"/>
<keyword evidence="2" id="KW-1185">Reference proteome</keyword>
<evidence type="ECO:0000313" key="1">
    <source>
        <dbReference type="EMBL" id="CAJ2651602.1"/>
    </source>
</evidence>
<comment type="caution">
    <text evidence="1">The sequence shown here is derived from an EMBL/GenBank/DDBJ whole genome shotgun (WGS) entry which is preliminary data.</text>
</comment>
<evidence type="ECO:0000313" key="2">
    <source>
        <dbReference type="Proteomes" id="UP001177021"/>
    </source>
</evidence>
<accession>A0ACB0K7D2</accession>
<organism evidence="1 2">
    <name type="scientific">Trifolium pratense</name>
    <name type="common">Red clover</name>
    <dbReference type="NCBI Taxonomy" id="57577"/>
    <lineage>
        <taxon>Eukaryota</taxon>
        <taxon>Viridiplantae</taxon>
        <taxon>Streptophyta</taxon>
        <taxon>Embryophyta</taxon>
        <taxon>Tracheophyta</taxon>
        <taxon>Spermatophyta</taxon>
        <taxon>Magnoliopsida</taxon>
        <taxon>eudicotyledons</taxon>
        <taxon>Gunneridae</taxon>
        <taxon>Pentapetalae</taxon>
        <taxon>rosids</taxon>
        <taxon>fabids</taxon>
        <taxon>Fabales</taxon>
        <taxon>Fabaceae</taxon>
        <taxon>Papilionoideae</taxon>
        <taxon>50 kb inversion clade</taxon>
        <taxon>NPAAA clade</taxon>
        <taxon>Hologalegina</taxon>
        <taxon>IRL clade</taxon>
        <taxon>Trifolieae</taxon>
        <taxon>Trifolium</taxon>
    </lineage>
</organism>
<gene>
    <name evidence="1" type="ORF">MILVUS5_LOCUS19212</name>
</gene>
<dbReference type="Proteomes" id="UP001177021">
    <property type="component" value="Unassembled WGS sequence"/>
</dbReference>
<name>A0ACB0K7D2_TRIPR</name>
<dbReference type="EMBL" id="CASHSV030000143">
    <property type="protein sequence ID" value="CAJ2651602.1"/>
    <property type="molecule type" value="Genomic_DNA"/>
</dbReference>
<protein>
    <submittedName>
        <fullName evidence="1">Uncharacterized protein</fullName>
    </submittedName>
</protein>